<evidence type="ECO:0000256" key="4">
    <source>
        <dbReference type="ARBA" id="ARBA00022679"/>
    </source>
</evidence>
<dbReference type="Proteomes" id="UP001153709">
    <property type="component" value="Chromosome 6"/>
</dbReference>
<dbReference type="Pfam" id="PF00856">
    <property type="entry name" value="SET"/>
    <property type="match status" value="1"/>
</dbReference>
<dbReference type="InterPro" id="IPR025785">
    <property type="entry name" value="SETD3"/>
</dbReference>
<dbReference type="InterPro" id="IPR044428">
    <property type="entry name" value="SETD3_SET"/>
</dbReference>
<dbReference type="InterPro" id="IPR050600">
    <property type="entry name" value="SETD3_SETD6_MTase"/>
</dbReference>
<proteinExistence type="inferred from homology"/>
<keyword evidence="5 7" id="KW-0949">S-adenosyl-L-methionine</keyword>
<dbReference type="PANTHER" id="PTHR13271">
    <property type="entry name" value="UNCHARACTERIZED PUTATIVE METHYLTRANSFERASE"/>
    <property type="match status" value="1"/>
</dbReference>
<dbReference type="OrthoDB" id="441812at2759"/>
<dbReference type="GO" id="GO:0018064">
    <property type="term" value="F:protein-L-histidine N-tele-methyltransferase activity"/>
    <property type="evidence" value="ECO:0007669"/>
    <property type="project" value="UniProtKB-EC"/>
</dbReference>
<dbReference type="InterPro" id="IPR046341">
    <property type="entry name" value="SET_dom_sf"/>
</dbReference>
<dbReference type="Pfam" id="PF09273">
    <property type="entry name" value="Rubis-subs-bind"/>
    <property type="match status" value="1"/>
</dbReference>
<dbReference type="InterPro" id="IPR015353">
    <property type="entry name" value="Rubisco_LSMT_subst-bd"/>
</dbReference>
<dbReference type="EMBL" id="OU898281">
    <property type="protein sequence ID" value="CAG9836561.1"/>
    <property type="molecule type" value="Genomic_DNA"/>
</dbReference>
<dbReference type="InterPro" id="IPR001214">
    <property type="entry name" value="SET_dom"/>
</dbReference>
<dbReference type="SUPFAM" id="SSF82199">
    <property type="entry name" value="SET domain"/>
    <property type="match status" value="1"/>
</dbReference>
<keyword evidence="3 7" id="KW-0489">Methyltransferase</keyword>
<reference evidence="9" key="1">
    <citation type="submission" date="2022-01" db="EMBL/GenBank/DDBJ databases">
        <authorList>
            <person name="King R."/>
        </authorList>
    </citation>
    <scope>NUCLEOTIDE SEQUENCE</scope>
</reference>
<keyword evidence="4 7" id="KW-0808">Transferase</keyword>
<dbReference type="Gene3D" id="3.90.1410.10">
    <property type="entry name" value="set domain protein methyltransferase, domain 1"/>
    <property type="match status" value="1"/>
</dbReference>
<evidence type="ECO:0000256" key="6">
    <source>
        <dbReference type="ARBA" id="ARBA00023203"/>
    </source>
</evidence>
<dbReference type="Gene3D" id="3.90.1420.10">
    <property type="entry name" value="Rubisco LSMT, substrate-binding domain"/>
    <property type="match status" value="1"/>
</dbReference>
<evidence type="ECO:0000313" key="10">
    <source>
        <dbReference type="Proteomes" id="UP001153709"/>
    </source>
</evidence>
<dbReference type="GO" id="GO:0005737">
    <property type="term" value="C:cytoplasm"/>
    <property type="evidence" value="ECO:0007669"/>
    <property type="project" value="UniProtKB-SubCell"/>
</dbReference>
<comment type="subcellular location">
    <subcellularLocation>
        <location evidence="1">Cytoplasm</location>
    </subcellularLocation>
</comment>
<organism evidence="9 10">
    <name type="scientific">Diabrotica balteata</name>
    <name type="common">Banded cucumber beetle</name>
    <dbReference type="NCBI Taxonomy" id="107213"/>
    <lineage>
        <taxon>Eukaryota</taxon>
        <taxon>Metazoa</taxon>
        <taxon>Ecdysozoa</taxon>
        <taxon>Arthropoda</taxon>
        <taxon>Hexapoda</taxon>
        <taxon>Insecta</taxon>
        <taxon>Pterygota</taxon>
        <taxon>Neoptera</taxon>
        <taxon>Endopterygota</taxon>
        <taxon>Coleoptera</taxon>
        <taxon>Polyphaga</taxon>
        <taxon>Cucujiformia</taxon>
        <taxon>Chrysomeloidea</taxon>
        <taxon>Chrysomelidae</taxon>
        <taxon>Galerucinae</taxon>
        <taxon>Diabroticina</taxon>
        <taxon>Diabroticites</taxon>
        <taxon>Diabrotica</taxon>
    </lineage>
</organism>
<dbReference type="GO" id="GO:0016279">
    <property type="term" value="F:protein-lysine N-methyltransferase activity"/>
    <property type="evidence" value="ECO:0007669"/>
    <property type="project" value="TreeGrafter"/>
</dbReference>
<dbReference type="GO" id="GO:0003779">
    <property type="term" value="F:actin binding"/>
    <property type="evidence" value="ECO:0007669"/>
    <property type="project" value="UniProtKB-KW"/>
</dbReference>
<evidence type="ECO:0000256" key="5">
    <source>
        <dbReference type="ARBA" id="ARBA00022691"/>
    </source>
</evidence>
<evidence type="ECO:0000259" key="8">
    <source>
        <dbReference type="PROSITE" id="PS50280"/>
    </source>
</evidence>
<keyword evidence="10" id="KW-1185">Reference proteome</keyword>
<comment type="catalytic activity">
    <reaction evidence="7">
        <text>L-histidyl-[protein] + S-adenosyl-L-methionine = N(tele)-methyl-L-histidyl-[protein] + S-adenosyl-L-homocysteine + H(+)</text>
        <dbReference type="Rhea" id="RHEA:19369"/>
        <dbReference type="Rhea" id="RHEA-COMP:9745"/>
        <dbReference type="Rhea" id="RHEA-COMP:11600"/>
        <dbReference type="ChEBI" id="CHEBI:15378"/>
        <dbReference type="ChEBI" id="CHEBI:16367"/>
        <dbReference type="ChEBI" id="CHEBI:29979"/>
        <dbReference type="ChEBI" id="CHEBI:57856"/>
        <dbReference type="ChEBI" id="CHEBI:59789"/>
        <dbReference type="EC" id="2.1.1.85"/>
    </reaction>
</comment>
<name>A0A9N9T8R7_DIABA</name>
<evidence type="ECO:0000256" key="1">
    <source>
        <dbReference type="ARBA" id="ARBA00004496"/>
    </source>
</evidence>
<sequence length="484" mass="55688">MGRKGANYRPKHFSASKNQKGISELIDKLLRISTIIQQKDVSKSLEHQKEISTVLDKLKKIQSNNDSVISSNRSSDAIIDKFSKWCKSNGAEFNGCNIESIEGFDLGLIANTEIPVSSLVISVPRKLILTVEIARKSELKTLLEKDPLLSSMTNVALAIFLLYEKFKSESFWKPYLDILPSTYTTVLYFTVEELEELKGSPTLDLALHQMKSIARQYAYFYKLFHASSDPVCVLMRDKFTFEEYRWAVSTVMTRQNTIPSECHEGTVNALIPLWDMCNHINGTISTDYNPDLQRCECLALKDYQPGEQFFIFYGARTNADFFIHNGFVYENNEHDGYWIKLGISKSDPLQEKRVELLNKLNIQPTSNFFIKKGPLPIDGSLLAFVRIFNMNEEQLRHWLDNDRSDDVQYLECALDTSLEKKSWIFLQARLKLLLGIYKTTLDGDLKLLENKELSANRRLAIKMRATEKMVLVNAIEYVEQYIKQ</sequence>
<dbReference type="PROSITE" id="PS50280">
    <property type="entry name" value="SET"/>
    <property type="match status" value="1"/>
</dbReference>
<feature type="domain" description="SET" evidence="8">
    <location>
        <begin position="91"/>
        <end position="314"/>
    </location>
</feature>
<dbReference type="EC" id="2.1.1.85" evidence="7"/>
<keyword evidence="6" id="KW-0009">Actin-binding</keyword>
<evidence type="ECO:0000256" key="2">
    <source>
        <dbReference type="ARBA" id="ARBA00022490"/>
    </source>
</evidence>
<dbReference type="GO" id="GO:0032259">
    <property type="term" value="P:methylation"/>
    <property type="evidence" value="ECO:0007669"/>
    <property type="project" value="UniProtKB-KW"/>
</dbReference>
<dbReference type="AlphaFoldDB" id="A0A9N9T8R7"/>
<evidence type="ECO:0000256" key="3">
    <source>
        <dbReference type="ARBA" id="ARBA00022603"/>
    </source>
</evidence>
<evidence type="ECO:0000256" key="7">
    <source>
        <dbReference type="PROSITE-ProRule" id="PRU00898"/>
    </source>
</evidence>
<dbReference type="InterPro" id="IPR036464">
    <property type="entry name" value="Rubisco_LSMT_subst-bd_sf"/>
</dbReference>
<dbReference type="SUPFAM" id="SSF81822">
    <property type="entry name" value="RuBisCo LSMT C-terminal, substrate-binding domain"/>
    <property type="match status" value="1"/>
</dbReference>
<dbReference type="CDD" id="cd19176">
    <property type="entry name" value="SET_SETD3"/>
    <property type="match status" value="1"/>
</dbReference>
<gene>
    <name evidence="9" type="ORF">DIABBA_LOCUS9643</name>
</gene>
<dbReference type="PROSITE" id="PS51565">
    <property type="entry name" value="SAM_MT85_SETD3"/>
    <property type="match status" value="1"/>
</dbReference>
<comment type="similarity">
    <text evidence="7">Belongs to the class V-like SAM-binding methyltransferase superfamily. SETD3 actin-histidine methyltransferase family.</text>
</comment>
<dbReference type="PANTHER" id="PTHR13271:SF47">
    <property type="entry name" value="ACTIN-HISTIDINE N-METHYLTRANSFERASE"/>
    <property type="match status" value="1"/>
</dbReference>
<accession>A0A9N9T8R7</accession>
<evidence type="ECO:0000313" key="9">
    <source>
        <dbReference type="EMBL" id="CAG9836561.1"/>
    </source>
</evidence>
<keyword evidence="2" id="KW-0963">Cytoplasm</keyword>
<protein>
    <recommendedName>
        <fullName evidence="7">protein-histidine N-methyltransferase</fullName>
        <ecNumber evidence="7">2.1.1.85</ecNumber>
    </recommendedName>
</protein>